<proteinExistence type="predicted"/>
<evidence type="ECO:0000256" key="1">
    <source>
        <dbReference type="SAM" id="MobiDB-lite"/>
    </source>
</evidence>
<feature type="compositionally biased region" description="Basic residues" evidence="1">
    <location>
        <begin position="158"/>
        <end position="167"/>
    </location>
</feature>
<gene>
    <name evidence="2" type="ORF">ABAZ39_13080</name>
</gene>
<reference evidence="2 3" key="1">
    <citation type="journal article" date="2014" name="Genome Announc.">
        <title>Complete Genome Sequence of the Model Rhizosphere Strain Azospirillum brasilense Az39, Successfully Applied in Agriculture.</title>
        <authorList>
            <person name="Rivera D."/>
            <person name="Revale S."/>
            <person name="Molina R."/>
            <person name="Gualpa J."/>
            <person name="Puente M."/>
            <person name="Maroniche G."/>
            <person name="Paris G."/>
            <person name="Baker D."/>
            <person name="Clavijo B."/>
            <person name="McLay K."/>
            <person name="Spaepen S."/>
            <person name="Perticari A."/>
            <person name="Vazquez M."/>
            <person name="Wisniewski-Dye F."/>
            <person name="Watkins C."/>
            <person name="Martinez-Abarca F."/>
            <person name="Vanderleyden J."/>
            <person name="Cassan F."/>
        </authorList>
    </citation>
    <scope>NUCLEOTIDE SEQUENCE [LARGE SCALE GENOMIC DNA]</scope>
    <source>
        <strain evidence="2 3">Az39</strain>
    </source>
</reference>
<dbReference type="Proteomes" id="UP000027186">
    <property type="component" value="Chromosome"/>
</dbReference>
<protein>
    <submittedName>
        <fullName evidence="2">Uncharacterized protein</fullName>
    </submittedName>
</protein>
<dbReference type="EMBL" id="CP007793">
    <property type="protein sequence ID" value="AIB12903.1"/>
    <property type="molecule type" value="Genomic_DNA"/>
</dbReference>
<sequence>MFEEGDAALTARVQAMLGKVSVPRALDRPHRLIAELLAEDEARLEKRARAAHPSILDAPTFDTPLERRLRLLNGPFPALGRAGGKPSLNRAGRDGRVQVGQSSVPVVLERIAASPRTRPGLPTPKTTETLALTIAGDGGSGPGVAGRRWCPDRGPRGDHRRGHHGRGRSAPPP</sequence>
<dbReference type="KEGG" id="abq:ABAZ39_13080"/>
<organism evidence="2 3">
    <name type="scientific">Azospirillum argentinense</name>
    <dbReference type="NCBI Taxonomy" id="2970906"/>
    <lineage>
        <taxon>Bacteria</taxon>
        <taxon>Pseudomonadati</taxon>
        <taxon>Pseudomonadota</taxon>
        <taxon>Alphaproteobacteria</taxon>
        <taxon>Rhodospirillales</taxon>
        <taxon>Azospirillaceae</taxon>
        <taxon>Azospirillum</taxon>
    </lineage>
</organism>
<accession>A0A060DP88</accession>
<feature type="region of interest" description="Disordered" evidence="1">
    <location>
        <begin position="133"/>
        <end position="173"/>
    </location>
</feature>
<evidence type="ECO:0000313" key="3">
    <source>
        <dbReference type="Proteomes" id="UP000027186"/>
    </source>
</evidence>
<dbReference type="RefSeq" id="WP_038529890.1">
    <property type="nucleotide sequence ID" value="NZ_CP007793.1"/>
</dbReference>
<dbReference type="AlphaFoldDB" id="A0A060DP88"/>
<evidence type="ECO:0000313" key="2">
    <source>
        <dbReference type="EMBL" id="AIB12903.1"/>
    </source>
</evidence>
<feature type="region of interest" description="Disordered" evidence="1">
    <location>
        <begin position="79"/>
        <end position="99"/>
    </location>
</feature>
<name>A0A060DP88_9PROT</name>